<dbReference type="KEGG" id="amr:AM1_3408"/>
<dbReference type="EMBL" id="CP000828">
    <property type="protein sequence ID" value="ABW28402.1"/>
    <property type="molecule type" value="Genomic_DNA"/>
</dbReference>
<organism evidence="1 2">
    <name type="scientific">Acaryochloris marina (strain MBIC 11017)</name>
    <dbReference type="NCBI Taxonomy" id="329726"/>
    <lineage>
        <taxon>Bacteria</taxon>
        <taxon>Bacillati</taxon>
        <taxon>Cyanobacteriota</taxon>
        <taxon>Cyanophyceae</taxon>
        <taxon>Acaryochloridales</taxon>
        <taxon>Acaryochloridaceae</taxon>
        <taxon>Acaryochloris</taxon>
    </lineage>
</organism>
<evidence type="ECO:0000313" key="2">
    <source>
        <dbReference type="Proteomes" id="UP000000268"/>
    </source>
</evidence>
<gene>
    <name evidence="1" type="ordered locus">AM1_3408</name>
</gene>
<name>B0C055_ACAM1</name>
<sequence length="41" mass="4589">MARAGRHLFFSGIEMPVGVWLQALPLKVTFSPLKRFKSAIS</sequence>
<proteinExistence type="predicted"/>
<dbReference type="HOGENOM" id="CLU_3264065_0_0_3"/>
<evidence type="ECO:0000313" key="1">
    <source>
        <dbReference type="EMBL" id="ABW28402.1"/>
    </source>
</evidence>
<protein>
    <submittedName>
        <fullName evidence="1">Uncharacterized protein</fullName>
    </submittedName>
</protein>
<reference evidence="1 2" key="1">
    <citation type="journal article" date="2008" name="Proc. Natl. Acad. Sci. U.S.A.">
        <title>Niche adaptation and genome expansion in the chlorophyll d-producing cyanobacterium Acaryochloris marina.</title>
        <authorList>
            <person name="Swingley W.D."/>
            <person name="Chen M."/>
            <person name="Cheung P.C."/>
            <person name="Conrad A.L."/>
            <person name="Dejesa L.C."/>
            <person name="Hao J."/>
            <person name="Honchak B.M."/>
            <person name="Karbach L.E."/>
            <person name="Kurdoglu A."/>
            <person name="Lahiri S."/>
            <person name="Mastrian S.D."/>
            <person name="Miyashita H."/>
            <person name="Page L."/>
            <person name="Ramakrishna P."/>
            <person name="Satoh S."/>
            <person name="Sattley W.M."/>
            <person name="Shimada Y."/>
            <person name="Taylor H.L."/>
            <person name="Tomo T."/>
            <person name="Tsuchiya T."/>
            <person name="Wang Z.T."/>
            <person name="Raymond J."/>
            <person name="Mimuro M."/>
            <person name="Blankenship R.E."/>
            <person name="Touchman J.W."/>
        </authorList>
    </citation>
    <scope>NUCLEOTIDE SEQUENCE [LARGE SCALE GENOMIC DNA]</scope>
    <source>
        <strain evidence="2">MBIC 11017</strain>
    </source>
</reference>
<dbReference type="STRING" id="329726.AM1_3408"/>
<dbReference type="Proteomes" id="UP000000268">
    <property type="component" value="Chromosome"/>
</dbReference>
<accession>B0C055</accession>
<dbReference type="AlphaFoldDB" id="B0C055"/>
<keyword evidence="2" id="KW-1185">Reference proteome</keyword>